<feature type="compositionally biased region" description="Basic residues" evidence="1">
    <location>
        <begin position="77"/>
        <end position="96"/>
    </location>
</feature>
<name>A0AAV4TEG4_CAEEX</name>
<keyword evidence="3" id="KW-1185">Reference proteome</keyword>
<comment type="caution">
    <text evidence="2">The sequence shown here is derived from an EMBL/GenBank/DDBJ whole genome shotgun (WGS) entry which is preliminary data.</text>
</comment>
<reference evidence="2 3" key="1">
    <citation type="submission" date="2021-06" db="EMBL/GenBank/DDBJ databases">
        <title>Caerostris extrusa draft genome.</title>
        <authorList>
            <person name="Kono N."/>
            <person name="Arakawa K."/>
        </authorList>
    </citation>
    <scope>NUCLEOTIDE SEQUENCE [LARGE SCALE GENOMIC DNA]</scope>
</reference>
<gene>
    <name evidence="2" type="ORF">CEXT_436731</name>
</gene>
<evidence type="ECO:0000313" key="2">
    <source>
        <dbReference type="EMBL" id="GIY43606.1"/>
    </source>
</evidence>
<organism evidence="2 3">
    <name type="scientific">Caerostris extrusa</name>
    <name type="common">Bark spider</name>
    <name type="synonym">Caerostris bankana</name>
    <dbReference type="NCBI Taxonomy" id="172846"/>
    <lineage>
        <taxon>Eukaryota</taxon>
        <taxon>Metazoa</taxon>
        <taxon>Ecdysozoa</taxon>
        <taxon>Arthropoda</taxon>
        <taxon>Chelicerata</taxon>
        <taxon>Arachnida</taxon>
        <taxon>Araneae</taxon>
        <taxon>Araneomorphae</taxon>
        <taxon>Entelegynae</taxon>
        <taxon>Araneoidea</taxon>
        <taxon>Araneidae</taxon>
        <taxon>Caerostris</taxon>
    </lineage>
</organism>
<feature type="region of interest" description="Disordered" evidence="1">
    <location>
        <begin position="64"/>
        <end position="105"/>
    </location>
</feature>
<evidence type="ECO:0000313" key="3">
    <source>
        <dbReference type="Proteomes" id="UP001054945"/>
    </source>
</evidence>
<protein>
    <submittedName>
        <fullName evidence="2">Uncharacterized protein</fullName>
    </submittedName>
</protein>
<dbReference type="Proteomes" id="UP001054945">
    <property type="component" value="Unassembled WGS sequence"/>
</dbReference>
<sequence length="133" mass="15607">MADDTEMPLPLSHLFFIPIFKKKRKNEKKRIRNPSQKVLRCCHKNKLIKPSLFRRKKLPFLREEGPSINPFVPQTPSRRKRKRKKKQRNRGKRNGKNGRLQRPLPVSFITPQSPLCALSHLGHLPEKISSQLS</sequence>
<accession>A0AAV4TEG4</accession>
<dbReference type="EMBL" id="BPLR01010998">
    <property type="protein sequence ID" value="GIY43606.1"/>
    <property type="molecule type" value="Genomic_DNA"/>
</dbReference>
<dbReference type="AlphaFoldDB" id="A0AAV4TEG4"/>
<proteinExistence type="predicted"/>
<evidence type="ECO:0000256" key="1">
    <source>
        <dbReference type="SAM" id="MobiDB-lite"/>
    </source>
</evidence>